<dbReference type="InterPro" id="IPR002611">
    <property type="entry name" value="IstB_ATP-bd"/>
</dbReference>
<comment type="similarity">
    <text evidence="7">Belongs to the DnaC family.</text>
</comment>
<evidence type="ECO:0000256" key="4">
    <source>
        <dbReference type="ARBA" id="ARBA00022801"/>
    </source>
</evidence>
<evidence type="ECO:0000256" key="5">
    <source>
        <dbReference type="ARBA" id="ARBA00022840"/>
    </source>
</evidence>
<dbReference type="EMBL" id="CAADIW010000075">
    <property type="protein sequence ID" value="VFS44576.1"/>
    <property type="molecule type" value="Genomic_DNA"/>
</dbReference>
<evidence type="ECO:0000256" key="9">
    <source>
        <dbReference type="ARBA" id="ARBA00045009"/>
    </source>
</evidence>
<evidence type="ECO:0000256" key="7">
    <source>
        <dbReference type="ARBA" id="ARBA00038338"/>
    </source>
</evidence>
<evidence type="ECO:0000256" key="8">
    <source>
        <dbReference type="ARBA" id="ARBA00044977"/>
    </source>
</evidence>
<evidence type="ECO:0000256" key="6">
    <source>
        <dbReference type="ARBA" id="ARBA00023125"/>
    </source>
</evidence>
<evidence type="ECO:0000256" key="2">
    <source>
        <dbReference type="ARBA" id="ARBA00022705"/>
    </source>
</evidence>
<dbReference type="AlphaFoldDB" id="A0A484ZA01"/>
<dbReference type="GO" id="GO:0006269">
    <property type="term" value="P:DNA replication, synthesis of primer"/>
    <property type="evidence" value="ECO:0007669"/>
    <property type="project" value="UniProtKB-KW"/>
</dbReference>
<dbReference type="GO" id="GO:0005524">
    <property type="term" value="F:ATP binding"/>
    <property type="evidence" value="ECO:0007669"/>
    <property type="project" value="UniProtKB-KW"/>
</dbReference>
<dbReference type="CDD" id="cd00009">
    <property type="entry name" value="AAA"/>
    <property type="match status" value="1"/>
</dbReference>
<feature type="domain" description="AAA+ ATPase" evidence="11">
    <location>
        <begin position="98"/>
        <end position="227"/>
    </location>
</feature>
<dbReference type="SUPFAM" id="SSF52540">
    <property type="entry name" value="P-loop containing nucleoside triphosphate hydrolases"/>
    <property type="match status" value="1"/>
</dbReference>
<organism evidence="12 13">
    <name type="scientific">Enterobacter cancerogenus</name>
    <dbReference type="NCBI Taxonomy" id="69218"/>
    <lineage>
        <taxon>Bacteria</taxon>
        <taxon>Pseudomonadati</taxon>
        <taxon>Pseudomonadota</taxon>
        <taxon>Gammaproteobacteria</taxon>
        <taxon>Enterobacterales</taxon>
        <taxon>Enterobacteriaceae</taxon>
        <taxon>Enterobacter</taxon>
        <taxon>Enterobacter cloacae complex</taxon>
    </lineage>
</organism>
<evidence type="ECO:0000256" key="10">
    <source>
        <dbReference type="ARBA" id="ARBA00048778"/>
    </source>
</evidence>
<evidence type="ECO:0000313" key="12">
    <source>
        <dbReference type="EMBL" id="VFS44576.1"/>
    </source>
</evidence>
<keyword evidence="5" id="KW-0067">ATP-binding</keyword>
<name>A0A484ZA01_9ENTR</name>
<dbReference type="PANTHER" id="PTHR30050:SF9">
    <property type="entry name" value="DNA REPLICATION PROTEIN DNAC"/>
    <property type="match status" value="1"/>
</dbReference>
<dbReference type="GO" id="GO:0003677">
    <property type="term" value="F:DNA binding"/>
    <property type="evidence" value="ECO:0007669"/>
    <property type="project" value="UniProtKB-KW"/>
</dbReference>
<dbReference type="FunFam" id="3.40.50.300:FF:000266">
    <property type="entry name" value="DNA replication protein DnaC"/>
    <property type="match status" value="1"/>
</dbReference>
<dbReference type="Gene3D" id="3.40.50.300">
    <property type="entry name" value="P-loop containing nucleotide triphosphate hydrolases"/>
    <property type="match status" value="1"/>
</dbReference>
<dbReference type="InterPro" id="IPR003593">
    <property type="entry name" value="AAA+_ATPase"/>
</dbReference>
<sequence length="274" mass="30859">MKNVGDLMKRLQKMMPANVKPAFTTGEELLAWQKEQGEIRAAALARENRAMKMQRTFNRSGIRPLHQNCSFDNYKVETTGQMNALAAARQYVNEFDGNIASFIFSGKPGTGKNHLAAAICNELLLRGKSVLIITVADIMSAMKDTFSNRETSEEQLLNDLSNVDLLVIDEIGVQTESRYEKVIINQIVDRRSSSKRPTGMLTNHNIDEMTRPARGTGDGPHEARQQPVCHLRLGKLPQPRHRQRVLGYFQEMRGTQGYILGPLLHQTDLMSRPL</sequence>
<dbReference type="InterPro" id="IPR027417">
    <property type="entry name" value="P-loop_NTPase"/>
</dbReference>
<dbReference type="GO" id="GO:1990077">
    <property type="term" value="C:primosome complex"/>
    <property type="evidence" value="ECO:0007669"/>
    <property type="project" value="UniProtKB-KW"/>
</dbReference>
<keyword evidence="6" id="KW-0238">DNA-binding</keyword>
<dbReference type="GO" id="GO:0016787">
    <property type="term" value="F:hydrolase activity"/>
    <property type="evidence" value="ECO:0007669"/>
    <property type="project" value="UniProtKB-KW"/>
</dbReference>
<evidence type="ECO:0000256" key="1">
    <source>
        <dbReference type="ARBA" id="ARBA00022515"/>
    </source>
</evidence>
<evidence type="ECO:0000259" key="11">
    <source>
        <dbReference type="SMART" id="SM00382"/>
    </source>
</evidence>
<keyword evidence="4" id="KW-0378">Hydrolase</keyword>
<dbReference type="Proteomes" id="UP000351155">
    <property type="component" value="Unassembled WGS sequence"/>
</dbReference>
<dbReference type="PANTHER" id="PTHR30050">
    <property type="entry name" value="CHROMOSOMAL REPLICATION INITIATOR PROTEIN DNAA"/>
    <property type="match status" value="1"/>
</dbReference>
<comment type="catalytic activity">
    <reaction evidence="10">
        <text>ATP + H2O = ADP + phosphate + H(+)</text>
        <dbReference type="Rhea" id="RHEA:13065"/>
        <dbReference type="ChEBI" id="CHEBI:15377"/>
        <dbReference type="ChEBI" id="CHEBI:15378"/>
        <dbReference type="ChEBI" id="CHEBI:30616"/>
        <dbReference type="ChEBI" id="CHEBI:43474"/>
        <dbReference type="ChEBI" id="CHEBI:456216"/>
    </reaction>
    <physiologicalReaction direction="left-to-right" evidence="10">
        <dbReference type="Rhea" id="RHEA:13066"/>
    </physiologicalReaction>
</comment>
<dbReference type="Pfam" id="PF01695">
    <property type="entry name" value="IstB_IS21"/>
    <property type="match status" value="1"/>
</dbReference>
<accession>A0A484ZA01</accession>
<dbReference type="SMART" id="SM00382">
    <property type="entry name" value="AAA"/>
    <property type="match status" value="1"/>
</dbReference>
<gene>
    <name evidence="12" type="primary">dnaC_2</name>
    <name evidence="12" type="ORF">NCTC12126_05887</name>
</gene>
<proteinExistence type="inferred from homology"/>
<protein>
    <recommendedName>
        <fullName evidence="8">Replicative helicase loader DnaC</fullName>
    </recommendedName>
    <alternativeName>
        <fullName evidence="9">DNA replication protein DnaC</fullName>
    </alternativeName>
</protein>
<keyword evidence="1" id="KW-0639">Primosome</keyword>
<reference evidence="12 13" key="1">
    <citation type="submission" date="2019-03" db="EMBL/GenBank/DDBJ databases">
        <authorList>
            <consortium name="Pathogen Informatics"/>
        </authorList>
    </citation>
    <scope>NUCLEOTIDE SEQUENCE [LARGE SCALE GENOMIC DNA]</scope>
    <source>
        <strain evidence="12 13">NCTC12126</strain>
    </source>
</reference>
<dbReference type="NCBIfam" id="NF005931">
    <property type="entry name" value="PRK07952.1"/>
    <property type="match status" value="1"/>
</dbReference>
<evidence type="ECO:0000256" key="3">
    <source>
        <dbReference type="ARBA" id="ARBA00022741"/>
    </source>
</evidence>
<evidence type="ECO:0000313" key="13">
    <source>
        <dbReference type="Proteomes" id="UP000351155"/>
    </source>
</evidence>
<keyword evidence="3" id="KW-0547">Nucleotide-binding</keyword>
<keyword evidence="2" id="KW-0235">DNA replication</keyword>